<dbReference type="Proteomes" id="UP001139887">
    <property type="component" value="Unassembled WGS sequence"/>
</dbReference>
<evidence type="ECO:0000256" key="2">
    <source>
        <dbReference type="SAM" id="Phobius"/>
    </source>
</evidence>
<dbReference type="AlphaFoldDB" id="A0A9W8I8D3"/>
<evidence type="ECO:0000256" key="1">
    <source>
        <dbReference type="SAM" id="MobiDB-lite"/>
    </source>
</evidence>
<accession>A0A9W8I8D3</accession>
<evidence type="ECO:0000313" key="3">
    <source>
        <dbReference type="EMBL" id="KAJ2850505.1"/>
    </source>
</evidence>
<keyword evidence="2" id="KW-0812">Transmembrane</keyword>
<organism evidence="3 4">
    <name type="scientific">Coemansia brasiliensis</name>
    <dbReference type="NCBI Taxonomy" id="2650707"/>
    <lineage>
        <taxon>Eukaryota</taxon>
        <taxon>Fungi</taxon>
        <taxon>Fungi incertae sedis</taxon>
        <taxon>Zoopagomycota</taxon>
        <taxon>Kickxellomycotina</taxon>
        <taxon>Kickxellomycetes</taxon>
        <taxon>Kickxellales</taxon>
        <taxon>Kickxellaceae</taxon>
        <taxon>Coemansia</taxon>
    </lineage>
</organism>
<comment type="caution">
    <text evidence="3">The sequence shown here is derived from an EMBL/GenBank/DDBJ whole genome shotgun (WGS) entry which is preliminary data.</text>
</comment>
<proteinExistence type="predicted"/>
<keyword evidence="4" id="KW-1185">Reference proteome</keyword>
<gene>
    <name evidence="3" type="ORF">IWW36_001821</name>
</gene>
<keyword evidence="2" id="KW-0472">Membrane</keyword>
<feature type="compositionally biased region" description="Low complexity" evidence="1">
    <location>
        <begin position="49"/>
        <end position="58"/>
    </location>
</feature>
<name>A0A9W8I8D3_9FUNG</name>
<reference evidence="3" key="1">
    <citation type="submission" date="2022-07" db="EMBL/GenBank/DDBJ databases">
        <title>Phylogenomic reconstructions and comparative analyses of Kickxellomycotina fungi.</title>
        <authorList>
            <person name="Reynolds N.K."/>
            <person name="Stajich J.E."/>
            <person name="Barry K."/>
            <person name="Grigoriev I.V."/>
            <person name="Crous P."/>
            <person name="Smith M.E."/>
        </authorList>
    </citation>
    <scope>NUCLEOTIDE SEQUENCE</scope>
    <source>
        <strain evidence="3">NRRL 1566</strain>
    </source>
</reference>
<dbReference type="EMBL" id="JANBUW010000030">
    <property type="protein sequence ID" value="KAJ2850505.1"/>
    <property type="molecule type" value="Genomic_DNA"/>
</dbReference>
<keyword evidence="2" id="KW-1133">Transmembrane helix</keyword>
<feature type="region of interest" description="Disordered" evidence="1">
    <location>
        <begin position="38"/>
        <end position="58"/>
    </location>
</feature>
<sequence length="357" mass="38738">MSRFWSRNKRNAVVAASVALVGLLAYVVYEVYQESSKTYSSDDEDDDSQQQQQQQIADNSSDIEDIIHIPQHLDQPQSSDEDRFSQAISPTAGNILNQQQNTNNSPRKSLAISARGIIFDSLDSSDKWSSHIHIRKDAIYNLVQMTRLYHVYLIIVTRPEPEHQQEILKALAKAGIIALPEQAPEVSESTVWVNKHDSDDSLSSSNQSSHFDEIPSSAISSILNTPSSPGILPVSNILFCQTEEGKVHLARHLLTANHHRNLASKSAASGYAGYVDTNRDVVARLSRVLHSVILVAPSPEDSNGCIIGHGDTPGSSTAFSSANLQAANGESSTSGPADLASSVEVVSNIAQSSLYHA</sequence>
<dbReference type="OrthoDB" id="77656at2759"/>
<evidence type="ECO:0000313" key="4">
    <source>
        <dbReference type="Proteomes" id="UP001139887"/>
    </source>
</evidence>
<feature type="transmembrane region" description="Helical" evidence="2">
    <location>
        <begin position="12"/>
        <end position="29"/>
    </location>
</feature>
<protein>
    <submittedName>
        <fullName evidence="3">Uncharacterized protein</fullName>
    </submittedName>
</protein>